<gene>
    <name evidence="1" type="ORF">JMJ77_013529</name>
</gene>
<reference evidence="1" key="1">
    <citation type="submission" date="2021-05" db="EMBL/GenBank/DDBJ databases">
        <title>Comparative genomics of three Colletotrichum scovillei strains and genetic complementation revealed genes involved fungal growth and virulence on chili pepper.</title>
        <authorList>
            <person name="Hsieh D.-K."/>
            <person name="Chuang S.-C."/>
            <person name="Chen C.-Y."/>
            <person name="Chao Y.-T."/>
            <person name="Lu M.-Y.J."/>
            <person name="Lee M.-H."/>
            <person name="Shih M.-C."/>
        </authorList>
    </citation>
    <scope>NUCLEOTIDE SEQUENCE</scope>
    <source>
        <strain evidence="1">Coll-153</strain>
    </source>
</reference>
<keyword evidence="2" id="KW-1185">Reference proteome</keyword>
<name>A0A9P7R977_9PEZI</name>
<protein>
    <submittedName>
        <fullName evidence="1">Uncharacterized protein</fullName>
    </submittedName>
</protein>
<evidence type="ECO:0000313" key="1">
    <source>
        <dbReference type="EMBL" id="KAG7050789.1"/>
    </source>
</evidence>
<organism evidence="1 2">
    <name type="scientific">Colletotrichum scovillei</name>
    <dbReference type="NCBI Taxonomy" id="1209932"/>
    <lineage>
        <taxon>Eukaryota</taxon>
        <taxon>Fungi</taxon>
        <taxon>Dikarya</taxon>
        <taxon>Ascomycota</taxon>
        <taxon>Pezizomycotina</taxon>
        <taxon>Sordariomycetes</taxon>
        <taxon>Hypocreomycetidae</taxon>
        <taxon>Glomerellales</taxon>
        <taxon>Glomerellaceae</taxon>
        <taxon>Colletotrichum</taxon>
        <taxon>Colletotrichum acutatum species complex</taxon>
    </lineage>
</organism>
<evidence type="ECO:0000313" key="2">
    <source>
        <dbReference type="Proteomes" id="UP000699042"/>
    </source>
</evidence>
<comment type="caution">
    <text evidence="1">The sequence shown here is derived from an EMBL/GenBank/DDBJ whole genome shotgun (WGS) entry which is preliminary data.</text>
</comment>
<dbReference type="Proteomes" id="UP000699042">
    <property type="component" value="Unassembled WGS sequence"/>
</dbReference>
<accession>A0A9P7R977</accession>
<dbReference type="AlphaFoldDB" id="A0A9P7R977"/>
<dbReference type="EMBL" id="JAESDN010000005">
    <property type="protein sequence ID" value="KAG7050789.1"/>
    <property type="molecule type" value="Genomic_DNA"/>
</dbReference>
<proteinExistence type="predicted"/>
<sequence length="17" mass="1749">MSRSPLVCPPFGGSNTV</sequence>